<dbReference type="InterPro" id="IPR011333">
    <property type="entry name" value="SKP1/BTB/POZ_sf"/>
</dbReference>
<dbReference type="CDD" id="cd00121">
    <property type="entry name" value="MATH"/>
    <property type="match status" value="1"/>
</dbReference>
<dbReference type="Gene3D" id="3.30.710.10">
    <property type="entry name" value="Potassium Channel Kv1.1, Chain A"/>
    <property type="match status" value="1"/>
</dbReference>
<dbReference type="PROSITE" id="PS50097">
    <property type="entry name" value="BTB"/>
    <property type="match status" value="1"/>
</dbReference>
<name>A0A7E4ZXJ9_PANRE</name>
<dbReference type="PANTHER" id="PTHR24413">
    <property type="entry name" value="SPECKLE-TYPE POZ PROTEIN"/>
    <property type="match status" value="1"/>
</dbReference>
<proteinExistence type="predicted"/>
<reference evidence="3" key="2">
    <citation type="submission" date="2020-10" db="UniProtKB">
        <authorList>
            <consortium name="WormBaseParasite"/>
        </authorList>
    </citation>
    <scope>IDENTIFICATION</scope>
</reference>
<dbReference type="SMART" id="SM00225">
    <property type="entry name" value="BTB"/>
    <property type="match status" value="1"/>
</dbReference>
<dbReference type="SUPFAM" id="SSF49599">
    <property type="entry name" value="TRAF domain-like"/>
    <property type="match status" value="1"/>
</dbReference>
<dbReference type="WBParaSite" id="Pan_g2372.t1">
    <property type="protein sequence ID" value="Pan_g2372.t1"/>
    <property type="gene ID" value="Pan_g2372"/>
</dbReference>
<dbReference type="SUPFAM" id="SSF54695">
    <property type="entry name" value="POZ domain"/>
    <property type="match status" value="1"/>
</dbReference>
<keyword evidence="2" id="KW-1185">Reference proteome</keyword>
<evidence type="ECO:0000259" key="1">
    <source>
        <dbReference type="PROSITE" id="PS50097"/>
    </source>
</evidence>
<dbReference type="Proteomes" id="UP000492821">
    <property type="component" value="Unassembled WGS sequence"/>
</dbReference>
<dbReference type="InterPro" id="IPR000210">
    <property type="entry name" value="BTB/POZ_dom"/>
</dbReference>
<evidence type="ECO:0000313" key="2">
    <source>
        <dbReference type="Proteomes" id="UP000492821"/>
    </source>
</evidence>
<dbReference type="InterPro" id="IPR008974">
    <property type="entry name" value="TRAF-like"/>
</dbReference>
<dbReference type="GO" id="GO:0030163">
    <property type="term" value="P:protein catabolic process"/>
    <property type="evidence" value="ECO:0007669"/>
    <property type="project" value="UniProtKB-ARBA"/>
</dbReference>
<protein>
    <submittedName>
        <fullName evidence="3">BTB domain-containing protein</fullName>
    </submittedName>
</protein>
<feature type="domain" description="BTB" evidence="1">
    <location>
        <begin position="150"/>
        <end position="217"/>
    </location>
</feature>
<organism evidence="2 3">
    <name type="scientific">Panagrellus redivivus</name>
    <name type="common">Microworm</name>
    <dbReference type="NCBI Taxonomy" id="6233"/>
    <lineage>
        <taxon>Eukaryota</taxon>
        <taxon>Metazoa</taxon>
        <taxon>Ecdysozoa</taxon>
        <taxon>Nematoda</taxon>
        <taxon>Chromadorea</taxon>
        <taxon>Rhabditida</taxon>
        <taxon>Tylenchina</taxon>
        <taxon>Panagrolaimomorpha</taxon>
        <taxon>Panagrolaimoidea</taxon>
        <taxon>Panagrolaimidae</taxon>
        <taxon>Panagrellus</taxon>
    </lineage>
</organism>
<dbReference type="InterPro" id="IPR002083">
    <property type="entry name" value="MATH/TRAF_dom"/>
</dbReference>
<evidence type="ECO:0000313" key="3">
    <source>
        <dbReference type="WBParaSite" id="Pan_g2372.t1"/>
    </source>
</evidence>
<dbReference type="CDD" id="cd14733">
    <property type="entry name" value="BACK"/>
    <property type="match status" value="1"/>
</dbReference>
<dbReference type="Pfam" id="PF00651">
    <property type="entry name" value="BTB"/>
    <property type="match status" value="1"/>
</dbReference>
<sequence length="310" mass="34776">MQSLVKLVTDSYSFEIPETALSMDNGVELATEMRPITQIEGLQWCIEYSPAGYDKEDAGFISVFLNVTKAVGIRYVFAVKNTAVQLHEQFFADEPMSFGAHHLISHDNLRKSGAMQNGKFVITCNAEFEVPLAKVEDPLPIQDLLLESCPQVTFVVGNDTVKMNKAILTNISPVFNAMFNHDTKEAKTGTVQIEDFNLKTIQKVKNFCLGSELDNFTFQEGIEVLKFADKYDIQGLQEYLEIFLSINITVDNFCDLVSYAWAYSRDGLKEKCAHYFSEHGDGVYLTAAFVELEPTVMASLVKAAFAYKSR</sequence>
<reference evidence="2" key="1">
    <citation type="journal article" date="2013" name="Genetics">
        <title>The draft genome and transcriptome of Panagrellus redivivus are shaped by the harsh demands of a free-living lifestyle.</title>
        <authorList>
            <person name="Srinivasan J."/>
            <person name="Dillman A.R."/>
            <person name="Macchietto M.G."/>
            <person name="Heikkinen L."/>
            <person name="Lakso M."/>
            <person name="Fracchia K.M."/>
            <person name="Antoshechkin I."/>
            <person name="Mortazavi A."/>
            <person name="Wong G."/>
            <person name="Sternberg P.W."/>
        </authorList>
    </citation>
    <scope>NUCLEOTIDE SEQUENCE [LARGE SCALE GENOMIC DNA]</scope>
    <source>
        <strain evidence="2">MT8872</strain>
    </source>
</reference>
<dbReference type="Gene3D" id="2.60.210.10">
    <property type="entry name" value="Apoptosis, Tumor Necrosis Factor Receptor Associated Protein 2, Chain A"/>
    <property type="match status" value="1"/>
</dbReference>
<accession>A0A7E4ZXJ9</accession>
<dbReference type="AlphaFoldDB" id="A0A7E4ZXJ9"/>